<evidence type="ECO:0000256" key="4">
    <source>
        <dbReference type="ARBA" id="ARBA00022801"/>
    </source>
</evidence>
<organism evidence="13 15">
    <name type="scientific">Dinothrombium tinctorium</name>
    <dbReference type="NCBI Taxonomy" id="1965070"/>
    <lineage>
        <taxon>Eukaryota</taxon>
        <taxon>Metazoa</taxon>
        <taxon>Ecdysozoa</taxon>
        <taxon>Arthropoda</taxon>
        <taxon>Chelicerata</taxon>
        <taxon>Arachnida</taxon>
        <taxon>Acari</taxon>
        <taxon>Acariformes</taxon>
        <taxon>Trombidiformes</taxon>
        <taxon>Prostigmata</taxon>
        <taxon>Anystina</taxon>
        <taxon>Parasitengona</taxon>
        <taxon>Trombidioidea</taxon>
        <taxon>Trombidiidae</taxon>
        <taxon>Dinothrombium</taxon>
    </lineage>
</organism>
<dbReference type="AlphaFoldDB" id="A0A3S3RUS2"/>
<evidence type="ECO:0000313" key="15">
    <source>
        <dbReference type="Proteomes" id="UP000285301"/>
    </source>
</evidence>
<evidence type="ECO:0000313" key="14">
    <source>
        <dbReference type="EMBL" id="RWS09110.1"/>
    </source>
</evidence>
<sequence length="589" mass="66074">MTAFEDTSKHKSSDDAFANDIVLCVKDRGVNSVLSSDSLSVQSKENTWQGVRTNKGVKRSDDRNNKFYYEAYFTEPGLARVGWSYHYASLDLGTDKNGWGYGGTGKKSNSRNFENYGVTFGDRGDVIGNMLDLDNGLISWSKNGQDLGVAYQLHPQQCNQVFFPTVCTKNAMVSVKFSKGSDDKYKVPPKFTWIADFLKTNKVVPNPNLNQENSEKINKPNEIDGLLQQGHRDVLIRLHSQIPRMFDDGKRLQMIVCSATLHNFDVKKLAEKIMYFPTWVDLKVKGEDSVPDTVHHVVLRVDPRNDSSWATLKRHITTDGVHAKDNLNVRQPTPETLSEAVKIIKGELIVKAINALKMDQGIIFCRTKLDCDNLEAYLNNLGGGPKNPKNPYSCVCLHGDRKPHERKANLEKFKVGQCKFLICTDVAARGIDIKGVPFVIQVTLPDEKANYVHRIGRVGRADRMGLAISLVSCVPEKVWFHSNCNTGGRGCFNTRLTDVGGCCIWYNEMEILAEVEEMLNCTIQTIDSNFKIEVNEFDGKVVYGQKKQAGSGINYSSHVDQLANVVSRLSELENQTQINYLKLSHTKCL</sequence>
<keyword evidence="3 10" id="KW-0547">Nucleotide-binding</keyword>
<dbReference type="Gene3D" id="3.40.50.300">
    <property type="entry name" value="P-loop containing nucleotide triphosphate hydrolases"/>
    <property type="match status" value="2"/>
</dbReference>
<dbReference type="GO" id="GO:0003724">
    <property type="term" value="F:RNA helicase activity"/>
    <property type="evidence" value="ECO:0007669"/>
    <property type="project" value="UniProtKB-EC"/>
</dbReference>
<evidence type="ECO:0000259" key="11">
    <source>
        <dbReference type="PROSITE" id="PS50188"/>
    </source>
</evidence>
<reference evidence="13 15" key="1">
    <citation type="journal article" date="2018" name="Gigascience">
        <title>Genomes of trombidid mites reveal novel predicted allergens and laterally-transferred genes associated with secondary metabolism.</title>
        <authorList>
            <person name="Dong X."/>
            <person name="Chaisiri K."/>
            <person name="Xia D."/>
            <person name="Armstrong S.D."/>
            <person name="Fang Y."/>
            <person name="Donnelly M.J."/>
            <person name="Kadowaki T."/>
            <person name="McGarry J.W."/>
            <person name="Darby A.C."/>
            <person name="Makepeace B.L."/>
        </authorList>
    </citation>
    <scope>NUCLEOTIDE SEQUENCE [LARGE SCALE GENOMIC DNA]</scope>
    <source>
        <strain evidence="13">UoL-WK</strain>
    </source>
</reference>
<dbReference type="PANTHER" id="PTHR24031">
    <property type="entry name" value="RNA HELICASE"/>
    <property type="match status" value="1"/>
</dbReference>
<evidence type="ECO:0000256" key="10">
    <source>
        <dbReference type="RuleBase" id="RU365068"/>
    </source>
</evidence>
<dbReference type="Proteomes" id="UP000285301">
    <property type="component" value="Unassembled WGS sequence"/>
</dbReference>
<evidence type="ECO:0000256" key="5">
    <source>
        <dbReference type="ARBA" id="ARBA00022806"/>
    </source>
</evidence>
<keyword evidence="8 10" id="KW-0694">RNA-binding</keyword>
<name>A0A3S3RUS2_9ACAR</name>
<gene>
    <name evidence="14" type="ORF">B4U79_06889</name>
    <name evidence="13" type="ORF">B4U79_13695</name>
</gene>
<keyword evidence="15" id="KW-1185">Reference proteome</keyword>
<evidence type="ECO:0000313" key="13">
    <source>
        <dbReference type="EMBL" id="RWS06321.1"/>
    </source>
</evidence>
<dbReference type="SMART" id="SM00449">
    <property type="entry name" value="SPRY"/>
    <property type="match status" value="1"/>
</dbReference>
<evidence type="ECO:0000256" key="8">
    <source>
        <dbReference type="ARBA" id="ARBA00022884"/>
    </source>
</evidence>
<dbReference type="InterPro" id="IPR043136">
    <property type="entry name" value="B30.2/SPRY_sf"/>
</dbReference>
<evidence type="ECO:0000259" key="12">
    <source>
        <dbReference type="PROSITE" id="PS51194"/>
    </source>
</evidence>
<dbReference type="InterPro" id="IPR027417">
    <property type="entry name" value="P-loop_NTPase"/>
</dbReference>
<dbReference type="InterPro" id="IPR003877">
    <property type="entry name" value="SPRY_dom"/>
</dbReference>
<dbReference type="SMART" id="SM00490">
    <property type="entry name" value="HELICc"/>
    <property type="match status" value="1"/>
</dbReference>
<evidence type="ECO:0000256" key="7">
    <source>
        <dbReference type="ARBA" id="ARBA00022840"/>
    </source>
</evidence>
<dbReference type="InterPro" id="IPR001870">
    <property type="entry name" value="B30.2/SPRY"/>
</dbReference>
<dbReference type="EC" id="3.6.4.13" evidence="10"/>
<dbReference type="PROSITE" id="PS51194">
    <property type="entry name" value="HELICASE_CTER"/>
    <property type="match status" value="1"/>
</dbReference>
<dbReference type="STRING" id="1965070.A0A3S3RUS2"/>
<dbReference type="CDD" id="cd18787">
    <property type="entry name" value="SF2_C_DEAD"/>
    <property type="match status" value="1"/>
</dbReference>
<dbReference type="CDD" id="cd12873">
    <property type="entry name" value="SPRY_DDX1"/>
    <property type="match status" value="1"/>
</dbReference>
<comment type="caution">
    <text evidence="13">The sequence shown here is derived from an EMBL/GenBank/DDBJ whole genome shotgun (WGS) entry which is preliminary data.</text>
</comment>
<dbReference type="SUPFAM" id="SSF49899">
    <property type="entry name" value="Concanavalin A-like lectins/glucanases"/>
    <property type="match status" value="1"/>
</dbReference>
<comment type="similarity">
    <text evidence="1">Belongs to the DEAD box helicase family. DDX1 subfamily.</text>
</comment>
<comment type="domain">
    <text evidence="10">The helicase domain is involved in the stimulation of RELA transcriptional activity.</text>
</comment>
<dbReference type="Gene3D" id="2.60.120.920">
    <property type="match status" value="1"/>
</dbReference>
<dbReference type="InterPro" id="IPR013320">
    <property type="entry name" value="ConA-like_dom_sf"/>
</dbReference>
<dbReference type="EMBL" id="NCKU01002643">
    <property type="protein sequence ID" value="RWS09110.1"/>
    <property type="molecule type" value="Genomic_DNA"/>
</dbReference>
<keyword evidence="5 10" id="KW-0347">Helicase</keyword>
<keyword evidence="2" id="KW-0540">Nuclease</keyword>
<comment type="catalytic activity">
    <reaction evidence="9 10">
        <text>ATP + H2O = ADP + phosphate + H(+)</text>
        <dbReference type="Rhea" id="RHEA:13065"/>
        <dbReference type="ChEBI" id="CHEBI:15377"/>
        <dbReference type="ChEBI" id="CHEBI:15378"/>
        <dbReference type="ChEBI" id="CHEBI:30616"/>
        <dbReference type="ChEBI" id="CHEBI:43474"/>
        <dbReference type="ChEBI" id="CHEBI:456216"/>
        <dbReference type="EC" id="3.6.4.13"/>
    </reaction>
</comment>
<keyword evidence="6" id="KW-0269">Exonuclease</keyword>
<feature type="domain" description="B30.2/SPRY" evidence="11">
    <location>
        <begin position="1"/>
        <end position="184"/>
    </location>
</feature>
<evidence type="ECO:0000256" key="1">
    <source>
        <dbReference type="ARBA" id="ARBA00008765"/>
    </source>
</evidence>
<reference evidence="13" key="2">
    <citation type="submission" date="2018-11" db="EMBL/GenBank/DDBJ databases">
        <title>Trombidioid mite genomics.</title>
        <authorList>
            <person name="Dong X."/>
        </authorList>
    </citation>
    <scope>NUCLEOTIDE SEQUENCE</scope>
    <source>
        <strain evidence="13">UoL-WK</strain>
    </source>
</reference>
<feature type="domain" description="Helicase C-terminal" evidence="12">
    <location>
        <begin position="336"/>
        <end position="534"/>
    </location>
</feature>
<evidence type="ECO:0000256" key="9">
    <source>
        <dbReference type="ARBA" id="ARBA00047984"/>
    </source>
</evidence>
<dbReference type="GO" id="GO:0003723">
    <property type="term" value="F:RNA binding"/>
    <property type="evidence" value="ECO:0007669"/>
    <property type="project" value="UniProtKB-UniRule"/>
</dbReference>
<dbReference type="Pfam" id="PF00271">
    <property type="entry name" value="Helicase_C"/>
    <property type="match status" value="1"/>
</dbReference>
<dbReference type="InterPro" id="IPR001650">
    <property type="entry name" value="Helicase_C-like"/>
</dbReference>
<evidence type="ECO:0000256" key="3">
    <source>
        <dbReference type="ARBA" id="ARBA00022741"/>
    </source>
</evidence>
<accession>A0A3S3RUS2</accession>
<dbReference type="PROSITE" id="PS50188">
    <property type="entry name" value="B302_SPRY"/>
    <property type="match status" value="1"/>
</dbReference>
<dbReference type="FunFam" id="3.40.50.300:FF:000708">
    <property type="entry name" value="ATP-dependent RNA helicase DDX1"/>
    <property type="match status" value="1"/>
</dbReference>
<protein>
    <recommendedName>
        <fullName evidence="10">ATP-dependent RNA helicase</fullName>
        <ecNumber evidence="10">3.6.4.13</ecNumber>
    </recommendedName>
</protein>
<dbReference type="EMBL" id="NCKU01004192">
    <property type="protein sequence ID" value="RWS06321.1"/>
    <property type="molecule type" value="Genomic_DNA"/>
</dbReference>
<dbReference type="GO" id="GO:0005524">
    <property type="term" value="F:ATP binding"/>
    <property type="evidence" value="ECO:0007669"/>
    <property type="project" value="UniProtKB-UniRule"/>
</dbReference>
<comment type="function">
    <text evidence="10">RNA helicase.</text>
</comment>
<dbReference type="OrthoDB" id="1735at2759"/>
<evidence type="ECO:0000256" key="6">
    <source>
        <dbReference type="ARBA" id="ARBA00022839"/>
    </source>
</evidence>
<dbReference type="GO" id="GO:0004527">
    <property type="term" value="F:exonuclease activity"/>
    <property type="evidence" value="ECO:0007669"/>
    <property type="project" value="UniProtKB-KW"/>
</dbReference>
<evidence type="ECO:0000256" key="2">
    <source>
        <dbReference type="ARBA" id="ARBA00022722"/>
    </source>
</evidence>
<keyword evidence="7 10" id="KW-0067">ATP-binding</keyword>
<dbReference type="SUPFAM" id="SSF52540">
    <property type="entry name" value="P-loop containing nucleoside triphosphate hydrolases"/>
    <property type="match status" value="1"/>
</dbReference>
<keyword evidence="4 10" id="KW-0378">Hydrolase</keyword>
<proteinExistence type="inferred from homology"/>
<dbReference type="Pfam" id="PF00622">
    <property type="entry name" value="SPRY"/>
    <property type="match status" value="1"/>
</dbReference>